<dbReference type="Gene3D" id="1.10.287.470">
    <property type="entry name" value="Helix hairpin bin"/>
    <property type="match status" value="1"/>
</dbReference>
<feature type="domain" description="Multidrug resistance protein MdtA-like alpha-helical hairpin" evidence="4">
    <location>
        <begin position="141"/>
        <end position="206"/>
    </location>
</feature>
<dbReference type="Pfam" id="PF25990">
    <property type="entry name" value="Beta-barrel_YknX"/>
    <property type="match status" value="1"/>
</dbReference>
<evidence type="ECO:0000313" key="7">
    <source>
        <dbReference type="EMBL" id="NMM46422.1"/>
    </source>
</evidence>
<dbReference type="PANTHER" id="PTHR30386">
    <property type="entry name" value="MEMBRANE FUSION SUBUNIT OF EMRAB-TOLC MULTIDRUG EFFLUX PUMP"/>
    <property type="match status" value="1"/>
</dbReference>
<dbReference type="Proteomes" id="UP000539372">
    <property type="component" value="Unassembled WGS sequence"/>
</dbReference>
<dbReference type="InterPro" id="IPR050739">
    <property type="entry name" value="MFP"/>
</dbReference>
<proteinExistence type="predicted"/>
<dbReference type="PANTHER" id="PTHR30386:SF24">
    <property type="entry name" value="MULTIDRUG RESISTANCE EFFLUX PUMP"/>
    <property type="match status" value="1"/>
</dbReference>
<feature type="region of interest" description="Disordered" evidence="2">
    <location>
        <begin position="1"/>
        <end position="25"/>
    </location>
</feature>
<evidence type="ECO:0000259" key="4">
    <source>
        <dbReference type="Pfam" id="PF25876"/>
    </source>
</evidence>
<organism evidence="7 8">
    <name type="scientific">Pacificispira spongiicola</name>
    <dbReference type="NCBI Taxonomy" id="2729598"/>
    <lineage>
        <taxon>Bacteria</taxon>
        <taxon>Pseudomonadati</taxon>
        <taxon>Pseudomonadota</taxon>
        <taxon>Alphaproteobacteria</taxon>
        <taxon>Rhodospirillales</taxon>
        <taxon>Rhodospirillaceae</taxon>
        <taxon>Pacificispira</taxon>
    </lineage>
</organism>
<evidence type="ECO:0000259" key="5">
    <source>
        <dbReference type="Pfam" id="PF25917"/>
    </source>
</evidence>
<dbReference type="Pfam" id="PF25876">
    <property type="entry name" value="HH_MFP_RND"/>
    <property type="match status" value="1"/>
</dbReference>
<evidence type="ECO:0000259" key="6">
    <source>
        <dbReference type="Pfam" id="PF25990"/>
    </source>
</evidence>
<keyword evidence="3" id="KW-0812">Transmembrane</keyword>
<comment type="caution">
    <text evidence="7">The sequence shown here is derived from an EMBL/GenBank/DDBJ whole genome shotgun (WGS) entry which is preliminary data.</text>
</comment>
<dbReference type="RefSeq" id="WP_169626779.1">
    <property type="nucleotide sequence ID" value="NZ_JABBNT010000005.1"/>
</dbReference>
<name>A0A7Y0E385_9PROT</name>
<dbReference type="InterPro" id="IPR058624">
    <property type="entry name" value="MdtA-like_HH"/>
</dbReference>
<feature type="compositionally biased region" description="Polar residues" evidence="2">
    <location>
        <begin position="1"/>
        <end position="12"/>
    </location>
</feature>
<accession>A0A7Y0E385</accession>
<keyword evidence="3" id="KW-1133">Transmembrane helix</keyword>
<dbReference type="GO" id="GO:0055085">
    <property type="term" value="P:transmembrane transport"/>
    <property type="evidence" value="ECO:0007669"/>
    <property type="project" value="InterPro"/>
</dbReference>
<sequence>MSSAPSTVQNIQPVDGDDAQSPRKRRGFKPKRLIPLVILMAAIGTGGYFGYNWWTNGRFVESTDDAYVAADMTLMSAKVSGYVQSVSVQENQYIQAGAEIARIDDADYRLAVQAAQDRIVSQKAAIDRIAVQVEAAKTDIEEAEANLASSQAELNRATRAFERQSKLSKGDYVTAQAVDDARADRDKARAAVSANIAAVNSAKADVQVLDAQRAEAESEMESLLTALSQAERDLSFTVVRAPVSGLVGNKSVEVGQLVQQGSRLMAIVPIQDVYIEANFKETQLAHLEPGQKVTIAVDAYPENDWTGIVESLSPASGALFSLLPPENATGNFTKIVQRLPVRISVEAPHAGRAVLRPGMSVVVSIDTRQQPALAQTDTWK</sequence>
<feature type="coiled-coil region" evidence="1">
    <location>
        <begin position="126"/>
        <end position="160"/>
    </location>
</feature>
<evidence type="ECO:0000256" key="2">
    <source>
        <dbReference type="SAM" id="MobiDB-lite"/>
    </source>
</evidence>
<dbReference type="Gene3D" id="2.40.50.100">
    <property type="match status" value="1"/>
</dbReference>
<protein>
    <submittedName>
        <fullName evidence="7">HlyD family secretion protein</fullName>
    </submittedName>
</protein>
<feature type="coiled-coil region" evidence="1">
    <location>
        <begin position="199"/>
        <end position="233"/>
    </location>
</feature>
<keyword evidence="3" id="KW-0472">Membrane</keyword>
<dbReference type="InterPro" id="IPR058625">
    <property type="entry name" value="MdtA-like_BSH"/>
</dbReference>
<keyword evidence="8" id="KW-1185">Reference proteome</keyword>
<feature type="domain" description="YknX-like beta-barrel" evidence="6">
    <location>
        <begin position="275"/>
        <end position="365"/>
    </location>
</feature>
<evidence type="ECO:0000256" key="3">
    <source>
        <dbReference type="SAM" id="Phobius"/>
    </source>
</evidence>
<evidence type="ECO:0000256" key="1">
    <source>
        <dbReference type="SAM" id="Coils"/>
    </source>
</evidence>
<dbReference type="InterPro" id="IPR058636">
    <property type="entry name" value="Beta-barrel_YknX"/>
</dbReference>
<feature type="transmembrane region" description="Helical" evidence="3">
    <location>
        <begin position="33"/>
        <end position="54"/>
    </location>
</feature>
<dbReference type="EMBL" id="JABBNT010000005">
    <property type="protein sequence ID" value="NMM46422.1"/>
    <property type="molecule type" value="Genomic_DNA"/>
</dbReference>
<gene>
    <name evidence="7" type="ORF">HH303_18160</name>
</gene>
<dbReference type="SUPFAM" id="SSF111369">
    <property type="entry name" value="HlyD-like secretion proteins"/>
    <property type="match status" value="2"/>
</dbReference>
<feature type="domain" description="Multidrug resistance protein MdtA-like barrel-sandwich hybrid" evidence="5">
    <location>
        <begin position="76"/>
        <end position="268"/>
    </location>
</feature>
<reference evidence="7 8" key="1">
    <citation type="submission" date="2020-04" db="EMBL/GenBank/DDBJ databases">
        <title>Rhodospirillaceae bacterium KN72 isolated from deep sea.</title>
        <authorList>
            <person name="Zhang D.-C."/>
        </authorList>
    </citation>
    <scope>NUCLEOTIDE SEQUENCE [LARGE SCALE GENOMIC DNA]</scope>
    <source>
        <strain evidence="7 8">KN72</strain>
    </source>
</reference>
<evidence type="ECO:0000313" key="8">
    <source>
        <dbReference type="Proteomes" id="UP000539372"/>
    </source>
</evidence>
<dbReference type="AlphaFoldDB" id="A0A7Y0E385"/>
<dbReference type="Pfam" id="PF25917">
    <property type="entry name" value="BSH_RND"/>
    <property type="match status" value="1"/>
</dbReference>
<dbReference type="Gene3D" id="2.40.30.170">
    <property type="match status" value="1"/>
</dbReference>
<keyword evidence="1" id="KW-0175">Coiled coil</keyword>